<name>A0AAV5RAN0_PICKL</name>
<protein>
    <submittedName>
        <fullName evidence="2">Uncharacterized protein</fullName>
    </submittedName>
</protein>
<gene>
    <name evidence="2" type="ORF">DAPK24_046500</name>
</gene>
<keyword evidence="3" id="KW-1185">Reference proteome</keyword>
<evidence type="ECO:0000256" key="1">
    <source>
        <dbReference type="SAM" id="Phobius"/>
    </source>
</evidence>
<sequence length="185" mass="21697">MTTIEGKVYDKSGYEKIEDNILDKMESVISIVDNYAIIQAIFPGIERITKNNSYLKIISYGLKQAAKIYIIMILIYLKKFLLRISKINKLIKLVKIESRIVKIPGGKYKEWLSILKSEKIRSIIEIIGYINELMLNLTLVYKNVRFNKFFSRLMGIVSWIVNFYRNIDNEENENTVRGLEIRYGI</sequence>
<evidence type="ECO:0000313" key="2">
    <source>
        <dbReference type="EMBL" id="GMM48052.1"/>
    </source>
</evidence>
<dbReference type="EMBL" id="BTGB01000009">
    <property type="protein sequence ID" value="GMM48052.1"/>
    <property type="molecule type" value="Genomic_DNA"/>
</dbReference>
<dbReference type="AlphaFoldDB" id="A0AAV5RAN0"/>
<comment type="caution">
    <text evidence="2">The sequence shown here is derived from an EMBL/GenBank/DDBJ whole genome shotgun (WGS) entry which is preliminary data.</text>
</comment>
<reference evidence="2 3" key="1">
    <citation type="journal article" date="2023" name="Elife">
        <title>Identification of key yeast species and microbe-microbe interactions impacting larval growth of Drosophila in the wild.</title>
        <authorList>
            <person name="Mure A."/>
            <person name="Sugiura Y."/>
            <person name="Maeda R."/>
            <person name="Honda K."/>
            <person name="Sakurai N."/>
            <person name="Takahashi Y."/>
            <person name="Watada M."/>
            <person name="Katoh T."/>
            <person name="Gotoh A."/>
            <person name="Gotoh Y."/>
            <person name="Taniguchi I."/>
            <person name="Nakamura K."/>
            <person name="Hayashi T."/>
            <person name="Katayama T."/>
            <person name="Uemura T."/>
            <person name="Hattori Y."/>
        </authorList>
    </citation>
    <scope>NUCLEOTIDE SEQUENCE [LARGE SCALE GENOMIC DNA]</scope>
    <source>
        <strain evidence="2 3">PK-24</strain>
    </source>
</reference>
<proteinExistence type="predicted"/>
<keyword evidence="1" id="KW-0472">Membrane</keyword>
<evidence type="ECO:0000313" key="3">
    <source>
        <dbReference type="Proteomes" id="UP001378960"/>
    </source>
</evidence>
<accession>A0AAV5RAN0</accession>
<keyword evidence="1" id="KW-0812">Transmembrane</keyword>
<feature type="transmembrane region" description="Helical" evidence="1">
    <location>
        <begin position="57"/>
        <end position="77"/>
    </location>
</feature>
<dbReference type="Proteomes" id="UP001378960">
    <property type="component" value="Unassembled WGS sequence"/>
</dbReference>
<organism evidence="2 3">
    <name type="scientific">Pichia kluyveri</name>
    <name type="common">Yeast</name>
    <dbReference type="NCBI Taxonomy" id="36015"/>
    <lineage>
        <taxon>Eukaryota</taxon>
        <taxon>Fungi</taxon>
        <taxon>Dikarya</taxon>
        <taxon>Ascomycota</taxon>
        <taxon>Saccharomycotina</taxon>
        <taxon>Pichiomycetes</taxon>
        <taxon>Pichiales</taxon>
        <taxon>Pichiaceae</taxon>
        <taxon>Pichia</taxon>
    </lineage>
</organism>
<keyword evidence="1" id="KW-1133">Transmembrane helix</keyword>